<proteinExistence type="predicted"/>
<sequence length="123" mass="13496">MTSLCIFLLVELFVIVTHGIDVASLTKSPDAQGTTETRSRMLTSEIAVTQKSSVFLGPTPPSEESTGQLTLILNPLFDELCKFMTANRLGVLNPLLADLRNFRTANVRLHPLLADLRNIKTAN</sequence>
<organism evidence="2 3">
    <name type="scientific">Batillaria attramentaria</name>
    <dbReference type="NCBI Taxonomy" id="370345"/>
    <lineage>
        <taxon>Eukaryota</taxon>
        <taxon>Metazoa</taxon>
        <taxon>Spiralia</taxon>
        <taxon>Lophotrochozoa</taxon>
        <taxon>Mollusca</taxon>
        <taxon>Gastropoda</taxon>
        <taxon>Caenogastropoda</taxon>
        <taxon>Sorbeoconcha</taxon>
        <taxon>Cerithioidea</taxon>
        <taxon>Batillariidae</taxon>
        <taxon>Batillaria</taxon>
    </lineage>
</organism>
<accession>A0ABD0KBY2</accession>
<name>A0ABD0KBY2_9CAEN</name>
<gene>
    <name evidence="2" type="ORF">BaRGS_00024130</name>
</gene>
<feature type="signal peptide" evidence="1">
    <location>
        <begin position="1"/>
        <end position="19"/>
    </location>
</feature>
<reference evidence="2 3" key="1">
    <citation type="journal article" date="2023" name="Sci. Data">
        <title>Genome assembly of the Korean intertidal mud-creeper Batillaria attramentaria.</title>
        <authorList>
            <person name="Patra A.K."/>
            <person name="Ho P.T."/>
            <person name="Jun S."/>
            <person name="Lee S.J."/>
            <person name="Kim Y."/>
            <person name="Won Y.J."/>
        </authorList>
    </citation>
    <scope>NUCLEOTIDE SEQUENCE [LARGE SCALE GENOMIC DNA]</scope>
    <source>
        <strain evidence="2">Wonlab-2016</strain>
    </source>
</reference>
<feature type="chain" id="PRO_5044861456" evidence="1">
    <location>
        <begin position="20"/>
        <end position="123"/>
    </location>
</feature>
<feature type="non-terminal residue" evidence="2">
    <location>
        <position position="123"/>
    </location>
</feature>
<evidence type="ECO:0000313" key="2">
    <source>
        <dbReference type="EMBL" id="KAK7484604.1"/>
    </source>
</evidence>
<dbReference type="AlphaFoldDB" id="A0ABD0KBY2"/>
<evidence type="ECO:0000313" key="3">
    <source>
        <dbReference type="Proteomes" id="UP001519460"/>
    </source>
</evidence>
<dbReference type="Proteomes" id="UP001519460">
    <property type="component" value="Unassembled WGS sequence"/>
</dbReference>
<dbReference type="EMBL" id="JACVVK020000207">
    <property type="protein sequence ID" value="KAK7484604.1"/>
    <property type="molecule type" value="Genomic_DNA"/>
</dbReference>
<evidence type="ECO:0000256" key="1">
    <source>
        <dbReference type="SAM" id="SignalP"/>
    </source>
</evidence>
<protein>
    <submittedName>
        <fullName evidence="2">Uncharacterized protein</fullName>
    </submittedName>
</protein>
<keyword evidence="1" id="KW-0732">Signal</keyword>
<comment type="caution">
    <text evidence="2">The sequence shown here is derived from an EMBL/GenBank/DDBJ whole genome shotgun (WGS) entry which is preliminary data.</text>
</comment>
<keyword evidence="3" id="KW-1185">Reference proteome</keyword>